<feature type="region of interest" description="Disordered" evidence="1">
    <location>
        <begin position="1"/>
        <end position="31"/>
    </location>
</feature>
<dbReference type="KEGG" id="min:Minf_2011"/>
<evidence type="ECO:0000256" key="1">
    <source>
        <dbReference type="SAM" id="MobiDB-lite"/>
    </source>
</evidence>
<sequence>MLPVGKKGKIGLKKKGPMNPGRLTQRAPVVD</sequence>
<evidence type="ECO:0000313" key="2">
    <source>
        <dbReference type="EMBL" id="ACD84065.1"/>
    </source>
</evidence>
<evidence type="ECO:0000313" key="3">
    <source>
        <dbReference type="Proteomes" id="UP000009149"/>
    </source>
</evidence>
<accession>B3DYL7</accession>
<dbReference type="Proteomes" id="UP000009149">
    <property type="component" value="Chromosome"/>
</dbReference>
<reference evidence="2 3" key="1">
    <citation type="journal article" date="2008" name="Biol. Direct">
        <title>Complete genome sequence of the extremely acidophilic methanotroph isolate V4, Methylacidiphilum infernorum, a representative of the bacterial phylum Verrucomicrobia.</title>
        <authorList>
            <person name="Hou S."/>
            <person name="Makarova K.S."/>
            <person name="Saw J.H."/>
            <person name="Senin P."/>
            <person name="Ly B.V."/>
            <person name="Zhou Z."/>
            <person name="Ren Y."/>
            <person name="Wang J."/>
            <person name="Galperin M.Y."/>
            <person name="Omelchenko M.V."/>
            <person name="Wolf Y.I."/>
            <person name="Yutin N."/>
            <person name="Koonin E.V."/>
            <person name="Stott M.B."/>
            <person name="Mountain B.W."/>
            <person name="Crowe M.A."/>
            <person name="Smirnova A.V."/>
            <person name="Dunfield P.F."/>
            <person name="Feng L."/>
            <person name="Wang L."/>
            <person name="Alam M."/>
        </authorList>
    </citation>
    <scope>NUCLEOTIDE SEQUENCE [LARGE SCALE GENOMIC DNA]</scope>
    <source>
        <strain evidence="3">Isolate V4</strain>
    </source>
</reference>
<name>B3DYL7_METI4</name>
<feature type="compositionally biased region" description="Basic residues" evidence="1">
    <location>
        <begin position="1"/>
        <end position="16"/>
    </location>
</feature>
<protein>
    <submittedName>
        <fullName evidence="2">Uncharacterized protein</fullName>
    </submittedName>
</protein>
<organism evidence="2 3">
    <name type="scientific">Methylacidiphilum infernorum (isolate V4)</name>
    <name type="common">Methylokorus infernorum (strain V4)</name>
    <dbReference type="NCBI Taxonomy" id="481448"/>
    <lineage>
        <taxon>Bacteria</taxon>
        <taxon>Pseudomonadati</taxon>
        <taxon>Verrucomicrobiota</taxon>
        <taxon>Methylacidiphilae</taxon>
        <taxon>Methylacidiphilales</taxon>
        <taxon>Methylacidiphilaceae</taxon>
        <taxon>Methylacidiphilum (ex Ratnadevi et al. 2023)</taxon>
    </lineage>
</organism>
<dbReference type="EMBL" id="CP000975">
    <property type="protein sequence ID" value="ACD84065.1"/>
    <property type="molecule type" value="Genomic_DNA"/>
</dbReference>
<dbReference type="HOGENOM" id="CLU_3397396_0_0_0"/>
<proteinExistence type="predicted"/>
<gene>
    <name evidence="2" type="ordered locus">Minf_2011</name>
</gene>
<dbReference type="AlphaFoldDB" id="B3DYL7"/>